<feature type="domain" description="Peptidase S11 D-alanyl-D-alanine carboxypeptidase A N-terminal" evidence="12">
    <location>
        <begin position="74"/>
        <end position="295"/>
    </location>
</feature>
<feature type="active site" evidence="7">
    <location>
        <position position="159"/>
    </location>
</feature>
<dbReference type="PRINTS" id="PR00725">
    <property type="entry name" value="DADACBPTASE1"/>
</dbReference>
<dbReference type="Gene3D" id="3.40.710.10">
    <property type="entry name" value="DD-peptidase/beta-lactamase superfamily"/>
    <property type="match status" value="1"/>
</dbReference>
<feature type="active site" description="Proton acceptor" evidence="7">
    <location>
        <position position="107"/>
    </location>
</feature>
<organism evidence="13 14">
    <name type="scientific">Blastococcus colisei</name>
    <dbReference type="NCBI Taxonomy" id="1564162"/>
    <lineage>
        <taxon>Bacteria</taxon>
        <taxon>Bacillati</taxon>
        <taxon>Actinomycetota</taxon>
        <taxon>Actinomycetes</taxon>
        <taxon>Geodermatophilales</taxon>
        <taxon>Geodermatophilaceae</taxon>
        <taxon>Blastococcus</taxon>
    </lineage>
</organism>
<keyword evidence="4" id="KW-0133">Cell shape</keyword>
<gene>
    <name evidence="13" type="ORF">FHU33_0816</name>
</gene>
<evidence type="ECO:0000259" key="12">
    <source>
        <dbReference type="Pfam" id="PF00768"/>
    </source>
</evidence>
<evidence type="ECO:0000256" key="1">
    <source>
        <dbReference type="ARBA" id="ARBA00007164"/>
    </source>
</evidence>
<evidence type="ECO:0000256" key="10">
    <source>
        <dbReference type="SAM" id="MobiDB-lite"/>
    </source>
</evidence>
<protein>
    <submittedName>
        <fullName evidence="13">D-alanyl-D-alanine carboxypeptidase (Penicillin-binding protein 5/6)</fullName>
    </submittedName>
</protein>
<dbReference type="EMBL" id="VFQE01000001">
    <property type="protein sequence ID" value="TQN41448.1"/>
    <property type="molecule type" value="Genomic_DNA"/>
</dbReference>
<dbReference type="InterPro" id="IPR018044">
    <property type="entry name" value="Peptidase_S11"/>
</dbReference>
<dbReference type="Proteomes" id="UP000319865">
    <property type="component" value="Unassembled WGS sequence"/>
</dbReference>
<dbReference type="AlphaFoldDB" id="A0A543PBJ1"/>
<evidence type="ECO:0000256" key="3">
    <source>
        <dbReference type="ARBA" id="ARBA00022801"/>
    </source>
</evidence>
<dbReference type="Pfam" id="PF00768">
    <property type="entry name" value="Peptidase_S11"/>
    <property type="match status" value="1"/>
</dbReference>
<dbReference type="PANTHER" id="PTHR21581:SF33">
    <property type="entry name" value="D-ALANYL-D-ALANINE CARBOXYPEPTIDASE DACB"/>
    <property type="match status" value="1"/>
</dbReference>
<keyword evidence="6" id="KW-0961">Cell wall biogenesis/degradation</keyword>
<dbReference type="GO" id="GO:0009252">
    <property type="term" value="P:peptidoglycan biosynthetic process"/>
    <property type="evidence" value="ECO:0007669"/>
    <property type="project" value="UniProtKB-KW"/>
</dbReference>
<dbReference type="GO" id="GO:0008360">
    <property type="term" value="P:regulation of cell shape"/>
    <property type="evidence" value="ECO:0007669"/>
    <property type="project" value="UniProtKB-KW"/>
</dbReference>
<name>A0A543PBJ1_9ACTN</name>
<accession>A0A543PBJ1</accession>
<evidence type="ECO:0000256" key="2">
    <source>
        <dbReference type="ARBA" id="ARBA00022729"/>
    </source>
</evidence>
<evidence type="ECO:0000256" key="5">
    <source>
        <dbReference type="ARBA" id="ARBA00022984"/>
    </source>
</evidence>
<dbReference type="PANTHER" id="PTHR21581">
    <property type="entry name" value="D-ALANYL-D-ALANINE CARBOXYPEPTIDASE"/>
    <property type="match status" value="1"/>
</dbReference>
<feature type="active site" description="Acyl-ester intermediate" evidence="7">
    <location>
        <position position="104"/>
    </location>
</feature>
<evidence type="ECO:0000256" key="11">
    <source>
        <dbReference type="SAM" id="SignalP"/>
    </source>
</evidence>
<sequence length="419" mass="42141">MAALVAAAVVLPAAAPAVADDARPTVDPSAPTPTAPYVGRPPQGSAPDGRTVGGEDLDTRGTVVADGAPPVPDGLAANGWLVADIGSGEILAARDPHGRYYPASTLKTLTLLTLAPLLDPATVVEGTVEDENIEGSRVGLVQGGRYPVSLLLQALVLQSGNDAANALARAAGGIDVTLAAMNETAESLGAYDTVAGTPSGLDVAGQSSSPYDLALVFRALLADPVTAAVLTTPTADMPPVEGRFPGYQIQNQNPLAATPGNLGGKTGFTDAARHTFVTAAERDGRRLVVSVMDTENVPLRAADQAALLLDWGFAVPAGVDGVGTLVTSGELPPLPSPTSTAPRTHPPVPVPQAVEPDPAGTSPWVPVALGGGALAIVTATLVGRRRAVRVVPVLRPSPDAPAGAGSPPRSAGGSTSRRR</sequence>
<dbReference type="GO" id="GO:0071555">
    <property type="term" value="P:cell wall organization"/>
    <property type="evidence" value="ECO:0007669"/>
    <property type="project" value="UniProtKB-KW"/>
</dbReference>
<keyword evidence="2 11" id="KW-0732">Signal</keyword>
<feature type="region of interest" description="Disordered" evidence="10">
    <location>
        <begin position="330"/>
        <end position="359"/>
    </location>
</feature>
<comment type="caution">
    <text evidence="13">The sequence shown here is derived from an EMBL/GenBank/DDBJ whole genome shotgun (WGS) entry which is preliminary data.</text>
</comment>
<feature type="region of interest" description="Disordered" evidence="10">
    <location>
        <begin position="394"/>
        <end position="419"/>
    </location>
</feature>
<keyword evidence="13" id="KW-0121">Carboxypeptidase</keyword>
<evidence type="ECO:0000256" key="8">
    <source>
        <dbReference type="PIRSR" id="PIRSR618044-2"/>
    </source>
</evidence>
<dbReference type="SUPFAM" id="SSF56601">
    <property type="entry name" value="beta-lactamase/transpeptidase-like"/>
    <property type="match status" value="1"/>
</dbReference>
<evidence type="ECO:0000256" key="6">
    <source>
        <dbReference type="ARBA" id="ARBA00023316"/>
    </source>
</evidence>
<keyword evidence="3" id="KW-0378">Hydrolase</keyword>
<proteinExistence type="inferred from homology"/>
<feature type="signal peptide" evidence="11">
    <location>
        <begin position="1"/>
        <end position="19"/>
    </location>
</feature>
<dbReference type="GO" id="GO:0009002">
    <property type="term" value="F:serine-type D-Ala-D-Ala carboxypeptidase activity"/>
    <property type="evidence" value="ECO:0007669"/>
    <property type="project" value="InterPro"/>
</dbReference>
<evidence type="ECO:0000313" key="13">
    <source>
        <dbReference type="EMBL" id="TQN41448.1"/>
    </source>
</evidence>
<comment type="similarity">
    <text evidence="1 9">Belongs to the peptidase S11 family.</text>
</comment>
<feature type="chain" id="PRO_5022069342" evidence="11">
    <location>
        <begin position="20"/>
        <end position="419"/>
    </location>
</feature>
<keyword evidence="5" id="KW-0573">Peptidoglycan synthesis</keyword>
<feature type="binding site" evidence="8">
    <location>
        <position position="265"/>
    </location>
    <ligand>
        <name>substrate</name>
    </ligand>
</feature>
<evidence type="ECO:0000256" key="4">
    <source>
        <dbReference type="ARBA" id="ARBA00022960"/>
    </source>
</evidence>
<keyword evidence="13" id="KW-0645">Protease</keyword>
<dbReference type="GO" id="GO:0006508">
    <property type="term" value="P:proteolysis"/>
    <property type="evidence" value="ECO:0007669"/>
    <property type="project" value="InterPro"/>
</dbReference>
<keyword evidence="14" id="KW-1185">Reference proteome</keyword>
<dbReference type="InterPro" id="IPR012338">
    <property type="entry name" value="Beta-lactam/transpept-like"/>
</dbReference>
<evidence type="ECO:0000256" key="9">
    <source>
        <dbReference type="RuleBase" id="RU004016"/>
    </source>
</evidence>
<dbReference type="InterPro" id="IPR001967">
    <property type="entry name" value="Peptidase_S11_N"/>
</dbReference>
<evidence type="ECO:0000313" key="14">
    <source>
        <dbReference type="Proteomes" id="UP000319865"/>
    </source>
</evidence>
<evidence type="ECO:0000256" key="7">
    <source>
        <dbReference type="PIRSR" id="PIRSR618044-1"/>
    </source>
</evidence>
<feature type="region of interest" description="Disordered" evidence="10">
    <location>
        <begin position="18"/>
        <end position="70"/>
    </location>
</feature>
<reference evidence="13 14" key="1">
    <citation type="submission" date="2019-06" db="EMBL/GenBank/DDBJ databases">
        <title>Sequencing the genomes of 1000 actinobacteria strains.</title>
        <authorList>
            <person name="Klenk H.-P."/>
        </authorList>
    </citation>
    <scope>NUCLEOTIDE SEQUENCE [LARGE SCALE GENOMIC DNA]</scope>
    <source>
        <strain evidence="13 14">DSM 46837</strain>
    </source>
</reference>